<dbReference type="Proteomes" id="UP000242699">
    <property type="component" value="Unassembled WGS sequence"/>
</dbReference>
<evidence type="ECO:0008006" key="3">
    <source>
        <dbReference type="Google" id="ProtNLM"/>
    </source>
</evidence>
<dbReference type="SUPFAM" id="SSF103247">
    <property type="entry name" value="TT1751-like"/>
    <property type="match status" value="1"/>
</dbReference>
<dbReference type="Gene3D" id="3.30.310.70">
    <property type="entry name" value="TT1751-like domain"/>
    <property type="match status" value="1"/>
</dbReference>
<reference evidence="1 2" key="1">
    <citation type="journal article" date="2014" name="BMC Genomics">
        <title>Comparison of environmental and isolate Sulfobacillus genomes reveals diverse carbon, sulfur, nitrogen, and hydrogen metabolisms.</title>
        <authorList>
            <person name="Justice N.B."/>
            <person name="Norman A."/>
            <person name="Brown C.T."/>
            <person name="Singh A."/>
            <person name="Thomas B.C."/>
            <person name="Banfield J.F."/>
        </authorList>
    </citation>
    <scope>NUCLEOTIDE SEQUENCE [LARGE SCALE GENOMIC DNA]</scope>
    <source>
        <strain evidence="1">AMDSBA1</strain>
    </source>
</reference>
<sequence>MVPFEYFRYEVAKDPDKVVEEIQRAIARHDLIEHTVINHRRDMARHLIPNPPWAYSVIFANPRAGATFLSVAMTVVTEMPARLGIYGDFGHTSIIYHTMSSLLARHHSDLRYAGETIDALVDEMCTEIGAELISRELWSDHLESMASGRGRIPIG</sequence>
<comment type="caution">
    <text evidence="1">The sequence shown here is derived from an EMBL/GenBank/DDBJ whole genome shotgun (WGS) entry which is preliminary data.</text>
</comment>
<dbReference type="EMBL" id="PXYT01000015">
    <property type="protein sequence ID" value="PSR29582.1"/>
    <property type="molecule type" value="Genomic_DNA"/>
</dbReference>
<proteinExistence type="predicted"/>
<protein>
    <recommendedName>
        <fullName evidence="3">DUF302 domain-containing protein</fullName>
    </recommendedName>
</protein>
<accession>A0A2T2X516</accession>
<name>A0A2T2X516_9FIRM</name>
<evidence type="ECO:0000313" key="2">
    <source>
        <dbReference type="Proteomes" id="UP000242699"/>
    </source>
</evidence>
<gene>
    <name evidence="1" type="ORF">C7B43_07950</name>
</gene>
<organism evidence="1 2">
    <name type="scientific">Sulfobacillus benefaciens</name>
    <dbReference type="NCBI Taxonomy" id="453960"/>
    <lineage>
        <taxon>Bacteria</taxon>
        <taxon>Bacillati</taxon>
        <taxon>Bacillota</taxon>
        <taxon>Clostridia</taxon>
        <taxon>Eubacteriales</taxon>
        <taxon>Clostridiales Family XVII. Incertae Sedis</taxon>
        <taxon>Sulfobacillus</taxon>
    </lineage>
</organism>
<evidence type="ECO:0000313" key="1">
    <source>
        <dbReference type="EMBL" id="PSR29582.1"/>
    </source>
</evidence>
<dbReference type="AlphaFoldDB" id="A0A2T2X516"/>
<dbReference type="InterPro" id="IPR035923">
    <property type="entry name" value="TT1751-like_sf"/>
</dbReference>